<dbReference type="PROSITE" id="PS00126">
    <property type="entry name" value="PDEASE_I_1"/>
    <property type="match status" value="1"/>
</dbReference>
<evidence type="ECO:0000313" key="8">
    <source>
        <dbReference type="EMBL" id="KAL3676478.1"/>
    </source>
</evidence>
<feature type="compositionally biased region" description="Polar residues" evidence="4">
    <location>
        <begin position="550"/>
        <end position="559"/>
    </location>
</feature>
<feature type="compositionally biased region" description="Polar residues" evidence="4">
    <location>
        <begin position="573"/>
        <end position="583"/>
    </location>
</feature>
<dbReference type="PRINTS" id="PR00387">
    <property type="entry name" value="PDIESTERASE1"/>
</dbReference>
<reference evidence="8 9" key="1">
    <citation type="submission" date="2024-09" db="EMBL/GenBank/DDBJ databases">
        <title>Chromosome-scale assembly of Riccia sorocarpa.</title>
        <authorList>
            <person name="Paukszto L."/>
        </authorList>
    </citation>
    <scope>NUCLEOTIDE SEQUENCE [LARGE SCALE GENOMIC DNA]</scope>
    <source>
        <strain evidence="8">LP-2024</strain>
        <tissue evidence="8">Aerial parts of the thallus</tissue>
    </source>
</reference>
<dbReference type="Pfam" id="PF00233">
    <property type="entry name" value="PDEase_I"/>
    <property type="match status" value="1"/>
</dbReference>
<dbReference type="EC" id="3.1.4.-" evidence="3"/>
<dbReference type="PROSITE" id="PS50125">
    <property type="entry name" value="GUANYLATE_CYCLASE_2"/>
    <property type="match status" value="1"/>
</dbReference>
<feature type="domain" description="Guanylate cyclase" evidence="6">
    <location>
        <begin position="1413"/>
        <end position="1557"/>
    </location>
</feature>
<dbReference type="InterPro" id="IPR023174">
    <property type="entry name" value="PDEase_CS"/>
</dbReference>
<feature type="region of interest" description="Disordered" evidence="4">
    <location>
        <begin position="642"/>
        <end position="700"/>
    </location>
</feature>
<evidence type="ECO:0000256" key="5">
    <source>
        <dbReference type="SAM" id="Phobius"/>
    </source>
</evidence>
<feature type="transmembrane region" description="Helical" evidence="5">
    <location>
        <begin position="1000"/>
        <end position="1021"/>
    </location>
</feature>
<feature type="binding site" evidence="2">
    <location>
        <position position="208"/>
    </location>
    <ligand>
        <name>Zn(2+)</name>
        <dbReference type="ChEBI" id="CHEBI:29105"/>
        <label>1</label>
    </ligand>
</feature>
<dbReference type="CDD" id="cd07302">
    <property type="entry name" value="CHD"/>
    <property type="match status" value="1"/>
</dbReference>
<dbReference type="GO" id="GO:0046872">
    <property type="term" value="F:metal ion binding"/>
    <property type="evidence" value="ECO:0007669"/>
    <property type="project" value="UniProtKB-KW"/>
</dbReference>
<evidence type="ECO:0000256" key="3">
    <source>
        <dbReference type="RuleBase" id="RU363067"/>
    </source>
</evidence>
<evidence type="ECO:0000259" key="6">
    <source>
        <dbReference type="PROSITE" id="PS50125"/>
    </source>
</evidence>
<feature type="transmembrane region" description="Helical" evidence="5">
    <location>
        <begin position="1059"/>
        <end position="1080"/>
    </location>
</feature>
<keyword evidence="2 3" id="KW-0479">Metal-binding</keyword>
<keyword evidence="3" id="KW-0378">Hydrolase</keyword>
<dbReference type="InterPro" id="IPR003607">
    <property type="entry name" value="HD/PDEase_dom"/>
</dbReference>
<feature type="binding site" evidence="2">
    <location>
        <position position="371"/>
    </location>
    <ligand>
        <name>Zn(2+)</name>
        <dbReference type="ChEBI" id="CHEBI:29105"/>
        <label>1</label>
    </ligand>
</feature>
<comment type="cofactor">
    <cofactor evidence="3">
        <name>a divalent metal cation</name>
        <dbReference type="ChEBI" id="CHEBI:60240"/>
    </cofactor>
    <text evidence="3">Binds 2 divalent metal cations per subunit. Site 1 may preferentially bind zinc ions, while site 2 has a preference for magnesium and/or manganese ions.</text>
</comment>
<feature type="compositionally biased region" description="Low complexity" evidence="4">
    <location>
        <begin position="522"/>
        <end position="534"/>
    </location>
</feature>
<dbReference type="SUPFAM" id="SSF109604">
    <property type="entry name" value="HD-domain/PDEase-like"/>
    <property type="match status" value="1"/>
</dbReference>
<evidence type="ECO:0000313" key="9">
    <source>
        <dbReference type="Proteomes" id="UP001633002"/>
    </source>
</evidence>
<dbReference type="Proteomes" id="UP001633002">
    <property type="component" value="Unassembled WGS sequence"/>
</dbReference>
<proteinExistence type="inferred from homology"/>
<feature type="compositionally biased region" description="Basic and acidic residues" evidence="4">
    <location>
        <begin position="1"/>
        <end position="16"/>
    </location>
</feature>
<dbReference type="Gene3D" id="1.10.1300.10">
    <property type="entry name" value="3'5'-cyclic nucleotide phosphodiesterase, catalytic domain"/>
    <property type="match status" value="1"/>
</dbReference>
<name>A0ABD3GBZ2_9MARC</name>
<dbReference type="GO" id="GO:0016787">
    <property type="term" value="F:hydrolase activity"/>
    <property type="evidence" value="ECO:0007669"/>
    <property type="project" value="UniProtKB-KW"/>
</dbReference>
<dbReference type="Pfam" id="PF00211">
    <property type="entry name" value="Guanylate_cyc"/>
    <property type="match status" value="1"/>
</dbReference>
<accession>A0ABD3GBZ2</accession>
<dbReference type="SMART" id="SM00044">
    <property type="entry name" value="CYCc"/>
    <property type="match status" value="1"/>
</dbReference>
<feature type="transmembrane region" description="Helical" evidence="5">
    <location>
        <begin position="1033"/>
        <end position="1053"/>
    </location>
</feature>
<dbReference type="PANTHER" id="PTHR43336:SF3">
    <property type="entry name" value="GUANYLATE CYCLASE DOMAIN-CONTAINING PROTEIN"/>
    <property type="match status" value="1"/>
</dbReference>
<feature type="region of interest" description="Disordered" evidence="4">
    <location>
        <begin position="819"/>
        <end position="843"/>
    </location>
</feature>
<evidence type="ECO:0000256" key="4">
    <source>
        <dbReference type="SAM" id="MobiDB-lite"/>
    </source>
</evidence>
<feature type="binding site" evidence="2">
    <location>
        <position position="209"/>
    </location>
    <ligand>
        <name>Zn(2+)</name>
        <dbReference type="ChEBI" id="CHEBI:29105"/>
        <label>1</label>
    </ligand>
</feature>
<feature type="region of interest" description="Disordered" evidence="4">
    <location>
        <begin position="76"/>
        <end position="96"/>
    </location>
</feature>
<gene>
    <name evidence="8" type="ORF">R1sor_026426</name>
</gene>
<feature type="binding site" evidence="2">
    <location>
        <position position="209"/>
    </location>
    <ligand>
        <name>Zn(2+)</name>
        <dbReference type="ChEBI" id="CHEBI:29105"/>
        <label>2</label>
    </ligand>
</feature>
<dbReference type="InterPro" id="IPR001054">
    <property type="entry name" value="A/G_cyclase"/>
</dbReference>
<protein>
    <recommendedName>
        <fullName evidence="3">Phosphodiesterase</fullName>
        <ecNumber evidence="3">3.1.4.-</ecNumber>
    </recommendedName>
</protein>
<feature type="binding site" evidence="2">
    <location>
        <position position="172"/>
    </location>
    <ligand>
        <name>Zn(2+)</name>
        <dbReference type="ChEBI" id="CHEBI:29105"/>
        <label>1</label>
    </ligand>
</feature>
<dbReference type="InterPro" id="IPR036971">
    <property type="entry name" value="PDEase_catalytic_dom_sf"/>
</dbReference>
<keyword evidence="5" id="KW-0472">Membrane</keyword>
<feature type="transmembrane region" description="Helical" evidence="5">
    <location>
        <begin position="1301"/>
        <end position="1320"/>
    </location>
</feature>
<dbReference type="Gene3D" id="3.30.70.1230">
    <property type="entry name" value="Nucleotide cyclase"/>
    <property type="match status" value="1"/>
</dbReference>
<dbReference type="SMART" id="SM00471">
    <property type="entry name" value="HDc"/>
    <property type="match status" value="1"/>
</dbReference>
<feature type="compositionally biased region" description="Basic and acidic residues" evidence="4">
    <location>
        <begin position="26"/>
        <end position="49"/>
    </location>
</feature>
<feature type="region of interest" description="Disordered" evidence="4">
    <location>
        <begin position="510"/>
        <end position="599"/>
    </location>
</feature>
<feature type="active site" description="Proton donor" evidence="1">
    <location>
        <position position="168"/>
    </location>
</feature>
<keyword evidence="9" id="KW-1185">Reference proteome</keyword>
<feature type="region of interest" description="Disordered" evidence="4">
    <location>
        <begin position="1"/>
        <end position="58"/>
    </location>
</feature>
<dbReference type="PROSITE" id="PS51845">
    <property type="entry name" value="PDEASE_I_2"/>
    <property type="match status" value="1"/>
</dbReference>
<dbReference type="InterPro" id="IPR029787">
    <property type="entry name" value="Nucleotide_cyclase"/>
</dbReference>
<comment type="similarity">
    <text evidence="3">Belongs to the cyclic nucleotide phosphodiesterase family.</text>
</comment>
<dbReference type="PANTHER" id="PTHR43336">
    <property type="entry name" value="OXYGEN SENSOR HISTIDINE KINASE RESPONSE REGULATOR DEVS/DOSS"/>
    <property type="match status" value="1"/>
</dbReference>
<dbReference type="InterPro" id="IPR023088">
    <property type="entry name" value="PDEase"/>
</dbReference>
<evidence type="ECO:0000259" key="7">
    <source>
        <dbReference type="PROSITE" id="PS51845"/>
    </source>
</evidence>
<comment type="caution">
    <text evidence="8">The sequence shown here is derived from an EMBL/GenBank/DDBJ whole genome shotgun (WGS) entry which is preliminary data.</text>
</comment>
<keyword evidence="5" id="KW-1133">Transmembrane helix</keyword>
<feature type="compositionally biased region" description="Polar residues" evidence="4">
    <location>
        <begin position="76"/>
        <end position="88"/>
    </location>
</feature>
<evidence type="ECO:0000256" key="1">
    <source>
        <dbReference type="PIRSR" id="PIRSR623088-1"/>
    </source>
</evidence>
<evidence type="ECO:0000256" key="2">
    <source>
        <dbReference type="PIRSR" id="PIRSR623088-3"/>
    </source>
</evidence>
<dbReference type="EMBL" id="JBJQOH010000008">
    <property type="protein sequence ID" value="KAL3676478.1"/>
    <property type="molecule type" value="Genomic_DNA"/>
</dbReference>
<dbReference type="SUPFAM" id="SSF55073">
    <property type="entry name" value="Nucleotide cyclase"/>
    <property type="match status" value="1"/>
</dbReference>
<sequence>MEKSDPEGSEAGKQDVSESDGSGSSKTKERKVPPLNLERAREYAARRESSVNIKTAPDSDLLIKSELPNIRQPEFSSVPQLFGSSGQDSPKLPEKAPSALGDEAVQLILQGIDSWAFDIFQINDENLPKMVEKIFRELGLFDNFPLDVRRVRSFVQAMVKRYQPNPYHNFRHACDVLHAVYLLLTLVEAKKKLSQLEIFALVLAALCHDVDHPGLTNQFLVATYDPLALRYNDRAVLESHHAATCFITMRGNESFNLLSGLSEEEERHMRKLMLLLILATDMGEHARILELAGQRSRDGRAFEPSSYYTPPGCLSPVIYPEEGTSAEGTEQGDQPTGFPLKVYRNPLSPSPPLQSTSDATLLIQLIIKCADISNVVKPFFLSKRWAALLLLEWFRQGEIEKHLGLPVSKFMDREDPQTLMAMTCGCIDYIAKPMYELMAKFLPKVRNDILSNLSFNRQLWNTFSNNGRRASETAQEILGPFAPPPIPKGDDFVRAPVKLEGKLVATFSGQYLPMDSPDRKQSSPSSQRSLGSVVEESEEEEEDDDEETVRSISAQSSLASCPIPKLGTEEHSSTQTSIRTSSEAIGVLPGGSHIDDPSLLKGTESLGLQVPLASENAASPYTVRILPDVLQTTDIEYSVTAEKLPAHNTEETPVLQSSQDTDGKVLPGQDTPIVEEELPPGGSESSSKTESLKHTQEPGVGELILPVSSENQENLLMPGSTSSSTKLLLDEPIVRSTSWVQDKEVPLTSSSGSDESGSTLLRSIEGSDLDASPVARTDQTGISDTEKELFILSVAPQGSDSDISPLALGNEVGALGTKGEQSRLSESLQHPVSEASPLARGDETGISEEEFPAGQVELVQPPDSEKESNSKALADLLEEERPYEVPLSLLFGAPASDDLLIPAKIGKDKSAPLVTALLPTANRLIADRNKETMEQLAFRSPTSKGDARGSIEQRGSFSNLEGDLEKASLGGRKPHMGFWEAFRTHPKVARLNRALESRTWNFLLIVATLVALFIDDVVKGFLPKKADAYETHVLTACLILFLAEATLLCIFRERYFLSFFFWLDLLGSVTLIPLIIGITSQNLVIGRTGRAAKTVTRFSKTVQAAHIQQQIANHIPILRVLRYFGLFGDSTLTSPENEEEEKFSSKPSQLWTRLSELTSQKLILGVLITLIVTPYFNHSEKDLAPLVSLNTLDDYLIGSDRFNLTLGRLINTTLKHGYTLEYLGVKKGCRSILEGGYPTCQGIDTLGVENYIQILPPSGDGRQLAQEKYRPTELMSVTSDSGRAQAFYAVRSKSRMKYGMNIAYTILVLLTLVVWCFTLSRDSNRLLIQPIERMVEFVKELAEDPVSFAGKSVVKPTGDKRQVMETFFVEAALVKIASLTKVALGDAGMDILSVNLKGSEFNPMLPGKKIRACFGFCDIRNFTDATECLQEDVMMFVNRIADVVHNKVVLHSGFPNKNIGDAFLIVWKKTVSDNTNKSRATSFADRALRAFLDIIQSIETSQSLAEFAKHPAIQRRYRIHMGFGLHVGWAIEGAIGSAHKVDVSYLSPHVNMASRLEAATKQYGVMLLISETVVAHLTKSSLRDSCRKLDRVTVKGSQDPMVLYTFDIPLFQQDLRGNPQEYRDIFEEAVDSYIDGDWETALERLQECQTLWPTDKPAQVLLNFMASHNNQVPETWAGFRELTEK</sequence>
<keyword evidence="5" id="KW-0812">Transmembrane</keyword>
<dbReference type="InterPro" id="IPR002073">
    <property type="entry name" value="PDEase_catalytic_dom"/>
</dbReference>
<feature type="domain" description="PDEase" evidence="7">
    <location>
        <begin position="97"/>
        <end position="467"/>
    </location>
</feature>
<organism evidence="8 9">
    <name type="scientific">Riccia sorocarpa</name>
    <dbReference type="NCBI Taxonomy" id="122646"/>
    <lineage>
        <taxon>Eukaryota</taxon>
        <taxon>Viridiplantae</taxon>
        <taxon>Streptophyta</taxon>
        <taxon>Embryophyta</taxon>
        <taxon>Marchantiophyta</taxon>
        <taxon>Marchantiopsida</taxon>
        <taxon>Marchantiidae</taxon>
        <taxon>Marchantiales</taxon>
        <taxon>Ricciaceae</taxon>
        <taxon>Riccia</taxon>
    </lineage>
</organism>
<dbReference type="CDD" id="cd00077">
    <property type="entry name" value="HDc"/>
    <property type="match status" value="1"/>
</dbReference>
<feature type="compositionally biased region" description="Acidic residues" evidence="4">
    <location>
        <begin position="535"/>
        <end position="547"/>
    </location>
</feature>